<reference evidence="1" key="1">
    <citation type="journal article" date="2014" name="Front. Microbiol.">
        <title>High frequency of phylogenetically diverse reductive dehalogenase-homologous genes in deep subseafloor sedimentary metagenomes.</title>
        <authorList>
            <person name="Kawai M."/>
            <person name="Futagami T."/>
            <person name="Toyoda A."/>
            <person name="Takaki Y."/>
            <person name="Nishi S."/>
            <person name="Hori S."/>
            <person name="Arai W."/>
            <person name="Tsubouchi T."/>
            <person name="Morono Y."/>
            <person name="Uchiyama I."/>
            <person name="Ito T."/>
            <person name="Fujiyama A."/>
            <person name="Inagaki F."/>
            <person name="Takami H."/>
        </authorList>
    </citation>
    <scope>NUCLEOTIDE SEQUENCE</scope>
    <source>
        <strain evidence="1">Expedition CK06-06</strain>
    </source>
</reference>
<proteinExistence type="predicted"/>
<dbReference type="AlphaFoldDB" id="X0ZDV7"/>
<gene>
    <name evidence="1" type="ORF">S01H4_18130</name>
</gene>
<dbReference type="EMBL" id="BART01008023">
    <property type="protein sequence ID" value="GAG67459.1"/>
    <property type="molecule type" value="Genomic_DNA"/>
</dbReference>
<comment type="caution">
    <text evidence="1">The sequence shown here is derived from an EMBL/GenBank/DDBJ whole genome shotgun (WGS) entry which is preliminary data.</text>
</comment>
<accession>X0ZDV7</accession>
<sequence>MNGAAASGGGGAETKFVMEVETTTPNEDFTINTGYSSGASGINFNVDWGDGSSDSGEKVLTMKKPYMKYHTRLRSLYSRYIRS</sequence>
<evidence type="ECO:0000313" key="1">
    <source>
        <dbReference type="EMBL" id="GAG67459.1"/>
    </source>
</evidence>
<evidence type="ECO:0008006" key="2">
    <source>
        <dbReference type="Google" id="ProtNLM"/>
    </source>
</evidence>
<name>X0ZDV7_9ZZZZ</name>
<organism evidence="1">
    <name type="scientific">marine sediment metagenome</name>
    <dbReference type="NCBI Taxonomy" id="412755"/>
    <lineage>
        <taxon>unclassified sequences</taxon>
        <taxon>metagenomes</taxon>
        <taxon>ecological metagenomes</taxon>
    </lineage>
</organism>
<protein>
    <recommendedName>
        <fullName evidence="2">PKD domain-containing protein</fullName>
    </recommendedName>
</protein>